<dbReference type="EMBL" id="CP027860">
    <property type="protein sequence ID" value="AVP96965.1"/>
    <property type="molecule type" value="Genomic_DNA"/>
</dbReference>
<dbReference type="PANTHER" id="PTHR32234">
    <property type="entry name" value="THIOL:DISULFIDE INTERCHANGE PROTEIN DSBD"/>
    <property type="match status" value="1"/>
</dbReference>
<dbReference type="GO" id="GO:0016020">
    <property type="term" value="C:membrane"/>
    <property type="evidence" value="ECO:0007669"/>
    <property type="project" value="UniProtKB-SubCell"/>
</dbReference>
<dbReference type="PROSITE" id="PS00194">
    <property type="entry name" value="THIOREDOXIN_1"/>
    <property type="match status" value="1"/>
</dbReference>
<evidence type="ECO:0000313" key="11">
    <source>
        <dbReference type="EMBL" id="AVP96965.1"/>
    </source>
</evidence>
<dbReference type="GO" id="GO:0045454">
    <property type="term" value="P:cell redox homeostasis"/>
    <property type="evidence" value="ECO:0007669"/>
    <property type="project" value="TreeGrafter"/>
</dbReference>
<dbReference type="Gene3D" id="3.40.30.10">
    <property type="entry name" value="Glutaredoxin"/>
    <property type="match status" value="1"/>
</dbReference>
<keyword evidence="2 7" id="KW-0812">Transmembrane</keyword>
<protein>
    <submittedName>
        <fullName evidence="11">Cytochrome C biogenesis protein</fullName>
    </submittedName>
</protein>
<organism evidence="11 12">
    <name type="scientific">Ahniella affigens</name>
    <dbReference type="NCBI Taxonomy" id="2021234"/>
    <lineage>
        <taxon>Bacteria</taxon>
        <taxon>Pseudomonadati</taxon>
        <taxon>Pseudomonadota</taxon>
        <taxon>Gammaproteobacteria</taxon>
        <taxon>Lysobacterales</taxon>
        <taxon>Rhodanobacteraceae</taxon>
        <taxon>Ahniella</taxon>
    </lineage>
</organism>
<feature type="domain" description="Thiol:disulfide interchange protein DsbD N-terminal" evidence="10">
    <location>
        <begin position="198"/>
        <end position="312"/>
    </location>
</feature>
<dbReference type="SUPFAM" id="SSF74863">
    <property type="entry name" value="Thiol:disulfide interchange protein DsbD, N-terminal domain (DsbD-alpha)"/>
    <property type="match status" value="2"/>
</dbReference>
<dbReference type="Gene3D" id="2.60.40.1250">
    <property type="entry name" value="Thiol:disulfide interchange protein DsbD, N-terminal domain"/>
    <property type="match status" value="2"/>
</dbReference>
<dbReference type="KEGG" id="xba:C7S18_07035"/>
<evidence type="ECO:0000256" key="2">
    <source>
        <dbReference type="ARBA" id="ARBA00022692"/>
    </source>
</evidence>
<keyword evidence="5 7" id="KW-0472">Membrane</keyword>
<keyword evidence="8" id="KW-0732">Signal</keyword>
<evidence type="ECO:0000256" key="8">
    <source>
        <dbReference type="SAM" id="SignalP"/>
    </source>
</evidence>
<dbReference type="Pfam" id="PF11412">
    <property type="entry name" value="DsbD_N"/>
    <property type="match status" value="2"/>
</dbReference>
<keyword evidence="12" id="KW-1185">Reference proteome</keyword>
<dbReference type="InterPro" id="IPR036929">
    <property type="entry name" value="DsbDN_sf"/>
</dbReference>
<dbReference type="GO" id="GO:0015035">
    <property type="term" value="F:protein-disulfide reductase activity"/>
    <property type="evidence" value="ECO:0007669"/>
    <property type="project" value="TreeGrafter"/>
</dbReference>
<reference evidence="11 12" key="2">
    <citation type="submission" date="2018-03" db="EMBL/GenBank/DDBJ databases">
        <authorList>
            <person name="Keele B.F."/>
        </authorList>
    </citation>
    <scope>NUCLEOTIDE SEQUENCE [LARGE SCALE GENOMIC DNA]</scope>
    <source>
        <strain evidence="11 12">D13</strain>
    </source>
</reference>
<feature type="domain" description="Cytochrome C biogenesis protein transmembrane" evidence="9">
    <location>
        <begin position="361"/>
        <end position="573"/>
    </location>
</feature>
<feature type="chain" id="PRO_5015182226" evidence="8">
    <location>
        <begin position="25"/>
        <end position="759"/>
    </location>
</feature>
<feature type="transmembrane region" description="Helical" evidence="7">
    <location>
        <begin position="360"/>
        <end position="384"/>
    </location>
</feature>
<proteinExistence type="predicted"/>
<comment type="subcellular location">
    <subcellularLocation>
        <location evidence="1">Membrane</location>
        <topology evidence="1">Multi-pass membrane protein</topology>
    </subcellularLocation>
</comment>
<dbReference type="Proteomes" id="UP000241074">
    <property type="component" value="Chromosome"/>
</dbReference>
<evidence type="ECO:0000256" key="3">
    <source>
        <dbReference type="ARBA" id="ARBA00022748"/>
    </source>
</evidence>
<dbReference type="SUPFAM" id="SSF52833">
    <property type="entry name" value="Thioredoxin-like"/>
    <property type="match status" value="1"/>
</dbReference>
<evidence type="ECO:0000256" key="1">
    <source>
        <dbReference type="ARBA" id="ARBA00004141"/>
    </source>
</evidence>
<dbReference type="InterPro" id="IPR028250">
    <property type="entry name" value="DsbDN"/>
</dbReference>
<accession>A0A2P1PQ52</accession>
<feature type="transmembrane region" description="Helical" evidence="7">
    <location>
        <begin position="486"/>
        <end position="511"/>
    </location>
</feature>
<name>A0A2P1PQ52_9GAMM</name>
<evidence type="ECO:0000256" key="6">
    <source>
        <dbReference type="ARBA" id="ARBA00023284"/>
    </source>
</evidence>
<gene>
    <name evidence="11" type="ORF">C7S18_07035</name>
</gene>
<dbReference type="AlphaFoldDB" id="A0A2P1PQ52"/>
<keyword evidence="6" id="KW-0676">Redox-active center</keyword>
<keyword evidence="3" id="KW-0201">Cytochrome c-type biogenesis</keyword>
<feature type="transmembrane region" description="Helical" evidence="7">
    <location>
        <begin position="517"/>
        <end position="540"/>
    </location>
</feature>
<feature type="transmembrane region" description="Helical" evidence="7">
    <location>
        <begin position="560"/>
        <end position="578"/>
    </location>
</feature>
<evidence type="ECO:0000313" key="12">
    <source>
        <dbReference type="Proteomes" id="UP000241074"/>
    </source>
</evidence>
<evidence type="ECO:0000259" key="10">
    <source>
        <dbReference type="Pfam" id="PF11412"/>
    </source>
</evidence>
<reference evidence="11 12" key="1">
    <citation type="submission" date="2018-03" db="EMBL/GenBank/DDBJ databases">
        <title>Ahniella affigens gen. nov., sp. nov., a gammaproteobacterium isolated from sandy soil near a stream.</title>
        <authorList>
            <person name="Ko Y."/>
            <person name="Kim J.-H."/>
        </authorList>
    </citation>
    <scope>NUCLEOTIDE SEQUENCE [LARGE SCALE GENOMIC DNA]</scope>
    <source>
        <strain evidence="11 12">D13</strain>
    </source>
</reference>
<feature type="transmembrane region" description="Helical" evidence="7">
    <location>
        <begin position="447"/>
        <end position="474"/>
    </location>
</feature>
<feature type="signal peptide" evidence="8">
    <location>
        <begin position="1"/>
        <end position="24"/>
    </location>
</feature>
<dbReference type="Pfam" id="PF02683">
    <property type="entry name" value="DsbD_TM"/>
    <property type="match status" value="1"/>
</dbReference>
<dbReference type="RefSeq" id="WP_106890890.1">
    <property type="nucleotide sequence ID" value="NZ_CP027860.1"/>
</dbReference>
<dbReference type="InterPro" id="IPR003834">
    <property type="entry name" value="Cyt_c_assmbl_TM_dom"/>
</dbReference>
<dbReference type="Pfam" id="PF13899">
    <property type="entry name" value="Thioredoxin_7"/>
    <property type="match status" value="1"/>
</dbReference>
<evidence type="ECO:0000256" key="4">
    <source>
        <dbReference type="ARBA" id="ARBA00022989"/>
    </source>
</evidence>
<feature type="transmembrane region" description="Helical" evidence="7">
    <location>
        <begin position="405"/>
        <end position="427"/>
    </location>
</feature>
<sequence>MNWTSRLPTALLGLCLALPMLAHAASESDLLPVDEAFQLSTRALNRDEIEVAFKIAPSYYLYRERMKVESADPAGFSIVEAQWPNGDPKEDEFFGHVETYRLNAAGTVIGQAAPTLAEVSLKISYQGCADIGICYPPQRRTVTVALPAQAPANPAGFLPGTSPGLGDTSIATAGGASSNPLAGLGQTTSVLGATDALPLPEDQAFQFEAIAESSTEFLLRFTMPPNYYLYRDHSRFELVDPNVGTLGSPLWPAAQTIQDPEFGAVQVYFDLVEVPLRLARRDGAPTVVALKGFYQGCIKDGICYPPMERTLQVEFPAASAGELTKVAELIADEAAPAKAPTATSIQTPEPNAGSLPALTFWQALLAALLGGLVLNLMPCVLPVLSLKAISLASSGETPAKARAHALWYTAGVLSSFAVVGLLVIALRSGGAALGWGFQLQQPIFVGLMAYVMLALGLSLSGLILIGAGLANIGSNLADQSGAKGDFFTGVLAVVVASPCTAPFMGGALSFAFNQSPLVALIVFLALGLGLALPFLLVGFVPALAHRLPKPGAWMDTLKQWLAYPLYITAVWLAWVLGHQRGVDAMAIWLIGALALTAGLWWWEKNRFADRQWSRHLLAALLVAASLWALWTIHRLPADAPAQNTSQFAKPYSAELLTQLRGAQTPVFVNMTADWCVSCKVNERSTLSGDRFKQALADTGTVYLKGDWTNEDPTITAFLKEHGAVGVPLYVFYAKGSSDGVVLPAILTPDLVDRTIRGEP</sequence>
<dbReference type="OrthoDB" id="9811036at2"/>
<feature type="domain" description="Thiol:disulfide interchange protein DsbD N-terminal" evidence="10">
    <location>
        <begin position="28"/>
        <end position="144"/>
    </location>
</feature>
<evidence type="ECO:0000259" key="9">
    <source>
        <dbReference type="Pfam" id="PF02683"/>
    </source>
</evidence>
<dbReference type="InterPro" id="IPR017937">
    <property type="entry name" value="Thioredoxin_CS"/>
</dbReference>
<feature type="transmembrane region" description="Helical" evidence="7">
    <location>
        <begin position="584"/>
        <end position="602"/>
    </location>
</feature>
<feature type="transmembrane region" description="Helical" evidence="7">
    <location>
        <begin position="614"/>
        <end position="632"/>
    </location>
</feature>
<dbReference type="InterPro" id="IPR036249">
    <property type="entry name" value="Thioredoxin-like_sf"/>
</dbReference>
<dbReference type="PANTHER" id="PTHR32234:SF3">
    <property type="entry name" value="SUPPRESSION OF COPPER SENSITIVITY PROTEIN"/>
    <property type="match status" value="1"/>
</dbReference>
<keyword evidence="4 7" id="KW-1133">Transmembrane helix</keyword>
<dbReference type="InterPro" id="IPR035671">
    <property type="entry name" value="DsbD_gamma"/>
</dbReference>
<dbReference type="CDD" id="cd02953">
    <property type="entry name" value="DsbDgamma"/>
    <property type="match status" value="1"/>
</dbReference>
<evidence type="ECO:0000256" key="5">
    <source>
        <dbReference type="ARBA" id="ARBA00023136"/>
    </source>
</evidence>
<evidence type="ECO:0000256" key="7">
    <source>
        <dbReference type="SAM" id="Phobius"/>
    </source>
</evidence>
<dbReference type="GO" id="GO:0017004">
    <property type="term" value="P:cytochrome complex assembly"/>
    <property type="evidence" value="ECO:0007669"/>
    <property type="project" value="UniProtKB-KW"/>
</dbReference>